<evidence type="ECO:0000256" key="3">
    <source>
        <dbReference type="ARBA" id="ARBA00022833"/>
    </source>
</evidence>
<comment type="caution">
    <text evidence="5">The sequence shown here is derived from an EMBL/GenBank/DDBJ whole genome shotgun (WGS) entry which is preliminary data.</text>
</comment>
<keyword evidence="6" id="KW-1185">Reference proteome</keyword>
<evidence type="ECO:0000256" key="2">
    <source>
        <dbReference type="ARBA" id="ARBA00022771"/>
    </source>
</evidence>
<evidence type="ECO:0000256" key="1">
    <source>
        <dbReference type="ARBA" id="ARBA00022723"/>
    </source>
</evidence>
<keyword evidence="2" id="KW-0863">Zinc-finger</keyword>
<keyword evidence="1" id="KW-0479">Metal-binding</keyword>
<evidence type="ECO:0000259" key="4">
    <source>
        <dbReference type="PROSITE" id="PS50199"/>
    </source>
</evidence>
<accession>A0ABW1XIH0</accession>
<dbReference type="RefSeq" id="WP_131259106.1">
    <property type="nucleotide sequence ID" value="NZ_JBHSUS010000001.1"/>
</dbReference>
<dbReference type="Proteomes" id="UP001596364">
    <property type="component" value="Unassembled WGS sequence"/>
</dbReference>
<protein>
    <submittedName>
        <fullName evidence="5">DUF2007 domain-containing protein</fullName>
    </submittedName>
</protein>
<dbReference type="InterPro" id="IPR001876">
    <property type="entry name" value="Znf_RanBP2"/>
</dbReference>
<dbReference type="Gene3D" id="3.30.70.790">
    <property type="entry name" value="UreE, C-terminal domain"/>
    <property type="match status" value="1"/>
</dbReference>
<gene>
    <name evidence="5" type="ORF">ACFP85_02385</name>
</gene>
<dbReference type="PROSITE" id="PS50199">
    <property type="entry name" value="ZF_RANBP2_2"/>
    <property type="match status" value="1"/>
</dbReference>
<dbReference type="PROSITE" id="PS01358">
    <property type="entry name" value="ZF_RANBP2_1"/>
    <property type="match status" value="1"/>
</dbReference>
<feature type="domain" description="RanBP2-type" evidence="4">
    <location>
        <begin position="73"/>
        <end position="101"/>
    </location>
</feature>
<proteinExistence type="predicted"/>
<organism evidence="5 6">
    <name type="scientific">Pseudobowmanella zhangzhouensis</name>
    <dbReference type="NCBI Taxonomy" id="1537679"/>
    <lineage>
        <taxon>Bacteria</taxon>
        <taxon>Pseudomonadati</taxon>
        <taxon>Pseudomonadota</taxon>
        <taxon>Gammaproteobacteria</taxon>
        <taxon>Alteromonadales</taxon>
        <taxon>Alteromonadaceae</taxon>
    </lineage>
</organism>
<reference evidence="6" key="1">
    <citation type="journal article" date="2019" name="Int. J. Syst. Evol. Microbiol.">
        <title>The Global Catalogue of Microorganisms (GCM) 10K type strain sequencing project: providing services to taxonomists for standard genome sequencing and annotation.</title>
        <authorList>
            <consortium name="The Broad Institute Genomics Platform"/>
            <consortium name="The Broad Institute Genome Sequencing Center for Infectious Disease"/>
            <person name="Wu L."/>
            <person name="Ma J."/>
        </authorList>
    </citation>
    <scope>NUCLEOTIDE SEQUENCE [LARGE SCALE GENOMIC DNA]</scope>
    <source>
        <strain evidence="6">CGMCC 1.16031</strain>
    </source>
</reference>
<evidence type="ECO:0000313" key="6">
    <source>
        <dbReference type="Proteomes" id="UP001596364"/>
    </source>
</evidence>
<dbReference type="Pfam" id="PF09413">
    <property type="entry name" value="DUF2007"/>
    <property type="match status" value="1"/>
</dbReference>
<sequence>MHCVLRSDDLFVIQRAKDVLEAKGITCLIKNQFASGAMGEIPPQDCIPELWLLDESWAPRAERILAELDERPQQGAWHCPQCRELNEAQFAICWNCQDSRD</sequence>
<keyword evidence="3" id="KW-0862">Zinc</keyword>
<evidence type="ECO:0000313" key="5">
    <source>
        <dbReference type="EMBL" id="MFC6439000.1"/>
    </source>
</evidence>
<dbReference type="InterPro" id="IPR018551">
    <property type="entry name" value="DUF2007"/>
</dbReference>
<name>A0ABW1XIH0_9ALTE</name>
<dbReference type="EMBL" id="JBHSUS010000001">
    <property type="protein sequence ID" value="MFC6439000.1"/>
    <property type="molecule type" value="Genomic_DNA"/>
</dbReference>